<evidence type="ECO:0000256" key="9">
    <source>
        <dbReference type="PIRSR" id="PIRSR000189-1"/>
    </source>
</evidence>
<dbReference type="InterPro" id="IPR023209">
    <property type="entry name" value="DAO"/>
</dbReference>
<dbReference type="EMBL" id="BDQI01000062">
    <property type="protein sequence ID" value="GAX58734.1"/>
    <property type="molecule type" value="Genomic_DNA"/>
</dbReference>
<evidence type="ECO:0000313" key="12">
    <source>
        <dbReference type="Proteomes" id="UP000217446"/>
    </source>
</evidence>
<dbReference type="PANTHER" id="PTHR11530:SF11">
    <property type="entry name" value="D-ASPARTATE OXIDASE"/>
    <property type="match status" value="1"/>
</dbReference>
<dbReference type="Proteomes" id="UP000217446">
    <property type="component" value="Unassembled WGS sequence"/>
</dbReference>
<comment type="similarity">
    <text evidence="2">Belongs to the DAMOX/DASOX family.</text>
</comment>
<comment type="caution">
    <text evidence="11">The sequence shown here is derived from an EMBL/GenBank/DDBJ whole genome shotgun (WGS) entry which is preliminary data.</text>
</comment>
<dbReference type="RefSeq" id="WP_067385704.1">
    <property type="nucleotide sequence ID" value="NZ_BDQI01000062.1"/>
</dbReference>
<protein>
    <recommendedName>
        <fullName evidence="7">D-amino-acid oxidase</fullName>
        <ecNumber evidence="6">1.4.3.3</ecNumber>
    </recommendedName>
</protein>
<proteinExistence type="inferred from homology"/>
<dbReference type="Gene3D" id="3.30.9.10">
    <property type="entry name" value="D-Amino Acid Oxidase, subunit A, domain 2"/>
    <property type="match status" value="1"/>
</dbReference>
<accession>A0A286PGQ5</accession>
<dbReference type="InterPro" id="IPR006076">
    <property type="entry name" value="FAD-dep_OxRdtase"/>
</dbReference>
<evidence type="ECO:0000256" key="1">
    <source>
        <dbReference type="ARBA" id="ARBA00001974"/>
    </source>
</evidence>
<evidence type="ECO:0000256" key="2">
    <source>
        <dbReference type="ARBA" id="ARBA00006730"/>
    </source>
</evidence>
<evidence type="ECO:0000313" key="11">
    <source>
        <dbReference type="EMBL" id="GAX58734.1"/>
    </source>
</evidence>
<dbReference type="PIRSF" id="PIRSF000189">
    <property type="entry name" value="D-aa_oxidase"/>
    <property type="match status" value="1"/>
</dbReference>
<dbReference type="GO" id="GO:0005737">
    <property type="term" value="C:cytoplasm"/>
    <property type="evidence" value="ECO:0007669"/>
    <property type="project" value="TreeGrafter"/>
</dbReference>
<evidence type="ECO:0000256" key="6">
    <source>
        <dbReference type="ARBA" id="ARBA00039101"/>
    </source>
</evidence>
<dbReference type="SUPFAM" id="SSF54373">
    <property type="entry name" value="FAD-linked reductases, C-terminal domain"/>
    <property type="match status" value="1"/>
</dbReference>
<feature type="binding site" evidence="9">
    <location>
        <begin position="301"/>
        <end position="306"/>
    </location>
    <ligand>
        <name>FAD</name>
        <dbReference type="ChEBI" id="CHEBI:57692"/>
    </ligand>
</feature>
<dbReference type="SUPFAM" id="SSF51971">
    <property type="entry name" value="Nucleotide-binding domain"/>
    <property type="match status" value="1"/>
</dbReference>
<dbReference type="STRING" id="1963.AQJ27_50475"/>
<dbReference type="PANTHER" id="PTHR11530">
    <property type="entry name" value="D-AMINO ACID OXIDASE"/>
    <property type="match status" value="1"/>
</dbReference>
<keyword evidence="5" id="KW-0560">Oxidoreductase</keyword>
<feature type="binding site" evidence="9">
    <location>
        <position position="217"/>
    </location>
    <ligand>
        <name>D-dopa</name>
        <dbReference type="ChEBI" id="CHEBI:149689"/>
    </ligand>
</feature>
<comment type="cofactor">
    <cofactor evidence="1 9">
        <name>FAD</name>
        <dbReference type="ChEBI" id="CHEBI:57692"/>
    </cofactor>
</comment>
<name>A0A286PGQ5_STROL</name>
<reference evidence="12" key="1">
    <citation type="submission" date="2017-05" db="EMBL/GenBank/DDBJ databases">
        <title>Streptomyces olivochromogenes NBRC 3561 whole genome shotgun sequence.</title>
        <authorList>
            <person name="Dohra H."/>
            <person name="Kodani S."/>
        </authorList>
    </citation>
    <scope>NUCLEOTIDE SEQUENCE [LARGE SCALE GENOMIC DNA]</scope>
    <source>
        <strain evidence="12">NBRC 3561</strain>
    </source>
</reference>
<dbReference type="PROSITE" id="PS00677">
    <property type="entry name" value="DAO"/>
    <property type="match status" value="1"/>
</dbReference>
<feature type="binding site" evidence="9">
    <location>
        <position position="272"/>
    </location>
    <ligand>
        <name>D-dopa</name>
        <dbReference type="ChEBI" id="CHEBI:149689"/>
    </ligand>
</feature>
<dbReference type="EC" id="1.4.3.3" evidence="6"/>
<sequence>MGDRFDAVVVGAGAIGLTTAVRLQQAGARVAVVTAEPSAATTSSVAAAVWYPTRTRFEPRVLDWATHTYDEFARQAANGVPGVVMRPTRMLLRGEAPGVPWWASALPDLRTLRSDEVRAPFSGGWAFTVPTVEMSRYLPWLQQTFSAAGGTLIHRRIDALEQAGVWAPAVVNASGLGARALCGDTEVRPVRGQLVLVANPGLHTSVRDEDNVDGYTYVHPRSTDIVLGGTFEIGEWDTTPSPATASAILRRCTELLPELAGAPILGHQVGLRPHRDGGVRLEADPRPHGRVRQLVHNYGHGGAGVTLAWGCADAATALVAGAVRPG</sequence>
<dbReference type="GO" id="GO:0071949">
    <property type="term" value="F:FAD binding"/>
    <property type="evidence" value="ECO:0007669"/>
    <property type="project" value="InterPro"/>
</dbReference>
<dbReference type="GO" id="GO:0019478">
    <property type="term" value="P:D-amino acid catabolic process"/>
    <property type="evidence" value="ECO:0007669"/>
    <property type="project" value="TreeGrafter"/>
</dbReference>
<feature type="domain" description="FAD dependent oxidoreductase" evidence="10">
    <location>
        <begin position="6"/>
        <end position="317"/>
    </location>
</feature>
<keyword evidence="3" id="KW-0285">Flavoprotein</keyword>
<dbReference type="Pfam" id="PF01266">
    <property type="entry name" value="DAO"/>
    <property type="match status" value="1"/>
</dbReference>
<gene>
    <name evidence="11" type="ORF">SO3561_10309</name>
</gene>
<keyword evidence="12" id="KW-1185">Reference proteome</keyword>
<comment type="catalytic activity">
    <reaction evidence="8">
        <text>a D-alpha-amino acid + O2 + H2O = a 2-oxocarboxylate + H2O2 + NH4(+)</text>
        <dbReference type="Rhea" id="RHEA:21816"/>
        <dbReference type="ChEBI" id="CHEBI:15377"/>
        <dbReference type="ChEBI" id="CHEBI:15379"/>
        <dbReference type="ChEBI" id="CHEBI:16240"/>
        <dbReference type="ChEBI" id="CHEBI:28938"/>
        <dbReference type="ChEBI" id="CHEBI:35179"/>
        <dbReference type="ChEBI" id="CHEBI:59871"/>
        <dbReference type="EC" id="1.4.3.3"/>
    </reaction>
    <physiologicalReaction direction="left-to-right" evidence="8">
        <dbReference type="Rhea" id="RHEA:21817"/>
    </physiologicalReaction>
</comment>
<evidence type="ECO:0000256" key="8">
    <source>
        <dbReference type="ARBA" id="ARBA00049547"/>
    </source>
</evidence>
<dbReference type="InterPro" id="IPR006181">
    <property type="entry name" value="D-amino_acid_oxidase_CS"/>
</dbReference>
<dbReference type="GO" id="GO:0003884">
    <property type="term" value="F:D-amino-acid oxidase activity"/>
    <property type="evidence" value="ECO:0007669"/>
    <property type="project" value="UniProtKB-EC"/>
</dbReference>
<keyword evidence="4 9" id="KW-0274">FAD</keyword>
<organism evidence="11 12">
    <name type="scientific">Streptomyces olivochromogenes</name>
    <dbReference type="NCBI Taxonomy" id="1963"/>
    <lineage>
        <taxon>Bacteria</taxon>
        <taxon>Bacillati</taxon>
        <taxon>Actinomycetota</taxon>
        <taxon>Actinomycetes</taxon>
        <taxon>Kitasatosporales</taxon>
        <taxon>Streptomycetaceae</taxon>
        <taxon>Streptomyces</taxon>
    </lineage>
</organism>
<evidence type="ECO:0000256" key="7">
    <source>
        <dbReference type="ARBA" id="ARBA00039751"/>
    </source>
</evidence>
<feature type="binding site" evidence="9">
    <location>
        <begin position="42"/>
        <end position="43"/>
    </location>
    <ligand>
        <name>FAD</name>
        <dbReference type="ChEBI" id="CHEBI:57692"/>
    </ligand>
</feature>
<evidence type="ECO:0000256" key="5">
    <source>
        <dbReference type="ARBA" id="ARBA00023002"/>
    </source>
</evidence>
<feature type="binding site" evidence="9">
    <location>
        <position position="302"/>
    </location>
    <ligand>
        <name>D-dopa</name>
        <dbReference type="ChEBI" id="CHEBI:149689"/>
    </ligand>
</feature>
<dbReference type="Gene3D" id="3.40.50.720">
    <property type="entry name" value="NAD(P)-binding Rossmann-like Domain"/>
    <property type="match status" value="1"/>
</dbReference>
<dbReference type="AlphaFoldDB" id="A0A286PGQ5"/>
<evidence type="ECO:0000259" key="10">
    <source>
        <dbReference type="Pfam" id="PF01266"/>
    </source>
</evidence>
<evidence type="ECO:0000256" key="4">
    <source>
        <dbReference type="ARBA" id="ARBA00022827"/>
    </source>
</evidence>
<evidence type="ECO:0000256" key="3">
    <source>
        <dbReference type="ARBA" id="ARBA00022630"/>
    </source>
</evidence>